<dbReference type="AlphaFoldDB" id="A0A6J4KEL8"/>
<dbReference type="EMBL" id="CADCTC010000308">
    <property type="protein sequence ID" value="CAA9303758.1"/>
    <property type="molecule type" value="Genomic_DNA"/>
</dbReference>
<accession>A0A6J4KEL8</accession>
<organism evidence="1">
    <name type="scientific">uncultured Chloroflexota bacterium</name>
    <dbReference type="NCBI Taxonomy" id="166587"/>
    <lineage>
        <taxon>Bacteria</taxon>
        <taxon>Bacillati</taxon>
        <taxon>Chloroflexota</taxon>
        <taxon>environmental samples</taxon>
    </lineage>
</organism>
<reference evidence="1" key="1">
    <citation type="submission" date="2020-02" db="EMBL/GenBank/DDBJ databases">
        <authorList>
            <person name="Meier V. D."/>
        </authorList>
    </citation>
    <scope>NUCLEOTIDE SEQUENCE</scope>
    <source>
        <strain evidence="1">AVDCRST_MAG77</strain>
    </source>
</reference>
<sequence>MPGMGGMAVPGVFDSTAVFIRPQEWTDVLSQAYRISARQAGQLLRAASDESAASGETSDLLGIWDRACRACDRYIVRREFAVGIMLGYYRWHTRTDGAEELAPTALAQTAGLRRICEDIDAAIDAAFDSETEIEIESDPWPMS</sequence>
<name>A0A6J4KEL8_9CHLR</name>
<proteinExistence type="predicted"/>
<evidence type="ECO:0000313" key="1">
    <source>
        <dbReference type="EMBL" id="CAA9303758.1"/>
    </source>
</evidence>
<gene>
    <name evidence="1" type="ORF">AVDCRST_MAG77-5894</name>
</gene>
<protein>
    <submittedName>
        <fullName evidence="1">Uncharacterized protein</fullName>
    </submittedName>
</protein>